<dbReference type="EMBL" id="MN739513">
    <property type="protein sequence ID" value="QHT09591.1"/>
    <property type="molecule type" value="Genomic_DNA"/>
</dbReference>
<feature type="compositionally biased region" description="Basic residues" evidence="1">
    <location>
        <begin position="326"/>
        <end position="339"/>
    </location>
</feature>
<proteinExistence type="predicted"/>
<feature type="region of interest" description="Disordered" evidence="1">
    <location>
        <begin position="323"/>
        <end position="349"/>
    </location>
</feature>
<name>A0A6C0CZ44_9ZZZZ</name>
<protein>
    <submittedName>
        <fullName evidence="2">Uncharacterized protein</fullName>
    </submittedName>
</protein>
<accession>A0A6C0CZ44</accession>
<reference evidence="2" key="1">
    <citation type="journal article" date="2020" name="Nature">
        <title>Giant virus diversity and host interactions through global metagenomics.</title>
        <authorList>
            <person name="Schulz F."/>
            <person name="Roux S."/>
            <person name="Paez-Espino D."/>
            <person name="Jungbluth S."/>
            <person name="Walsh D.A."/>
            <person name="Denef V.J."/>
            <person name="McMahon K.D."/>
            <person name="Konstantinidis K.T."/>
            <person name="Eloe-Fadrosh E.A."/>
            <person name="Kyrpides N.C."/>
            <person name="Woyke T."/>
        </authorList>
    </citation>
    <scope>NUCLEOTIDE SEQUENCE</scope>
    <source>
        <strain evidence="2">GVMAG-M-3300023174-102</strain>
    </source>
</reference>
<organism evidence="2">
    <name type="scientific">viral metagenome</name>
    <dbReference type="NCBI Taxonomy" id="1070528"/>
    <lineage>
        <taxon>unclassified sequences</taxon>
        <taxon>metagenomes</taxon>
        <taxon>organismal metagenomes</taxon>
    </lineage>
</organism>
<dbReference type="AlphaFoldDB" id="A0A6C0CZ44"/>
<evidence type="ECO:0000313" key="2">
    <source>
        <dbReference type="EMBL" id="QHT09591.1"/>
    </source>
</evidence>
<sequence length="349" mass="40842">MTDTIVDKKKVDKNIVIKSSIYTDKLIRTEITYNNSLLHAIFCAYSPEYLDINVDMRKQVVSKFSNIIIDTLCKNKLQWASYTCHYKIKVMFQEHIYNLINNLYTCIQNYDNTKLKIDIEAMKILKKLIDNNVNKLESYSLLTEIIPFDDGFEDNILQIEYQTIEEYITEIYSNMNNYIDSLESLENVSSKKITYIKNLANNLLNMVIKKAENNAFNTYIEYLKIGKPILDAFLISNISNIIEHDIYFLNNSDLLPSYGVIDHSNIKKRISMILMIFENNHYEVIGRNKHKRIEYVFKNEDPLIQQIFNLNFPNITLEEYSSVKSSPKHSPKHSAKHSAKSSPNNNMLH</sequence>
<evidence type="ECO:0000256" key="1">
    <source>
        <dbReference type="SAM" id="MobiDB-lite"/>
    </source>
</evidence>